<proteinExistence type="predicted"/>
<accession>A0AC35TKU6</accession>
<name>A0AC35TKU6_9BILA</name>
<dbReference type="WBParaSite" id="RSKR_0000175100.1">
    <property type="protein sequence ID" value="RSKR_0000175100.1"/>
    <property type="gene ID" value="RSKR_0000175100"/>
</dbReference>
<organism evidence="1 2">
    <name type="scientific">Rhabditophanes sp. KR3021</name>
    <dbReference type="NCBI Taxonomy" id="114890"/>
    <lineage>
        <taxon>Eukaryota</taxon>
        <taxon>Metazoa</taxon>
        <taxon>Ecdysozoa</taxon>
        <taxon>Nematoda</taxon>
        <taxon>Chromadorea</taxon>
        <taxon>Rhabditida</taxon>
        <taxon>Tylenchina</taxon>
        <taxon>Panagrolaimomorpha</taxon>
        <taxon>Strongyloidoidea</taxon>
        <taxon>Alloionematidae</taxon>
        <taxon>Rhabditophanes</taxon>
    </lineage>
</organism>
<evidence type="ECO:0000313" key="1">
    <source>
        <dbReference type="Proteomes" id="UP000095286"/>
    </source>
</evidence>
<reference evidence="2" key="1">
    <citation type="submission" date="2016-11" db="UniProtKB">
        <authorList>
            <consortium name="WormBaseParasite"/>
        </authorList>
    </citation>
    <scope>IDENTIFICATION</scope>
    <source>
        <strain evidence="2">KR3021</strain>
    </source>
</reference>
<sequence length="367" mass="40841">MSFCFSLVILLATLALHFGCGSKIKKHHKPSPLSATAGAKVLPKDKSVKKTKTKTQKTKATPKITRRSIRPPIFVSPKSENKEKVVDVPAANKEDVEVDNKEEGRVEKVGKKEGKKVEKVEKKEEKKGEKEEGDRKEPESKNKANPELKELPSVWKKEKDEKDVSNGNNKKLAKSKDKDGMSLPNLNNNTKMRHVANDKLSAKKDSVINKPVLKPKNMQMDEREKEIVKGMNPTMNGVLSNRDSVKQDNKREPSTKADGKTGTVIYKDTLLAPRKLALDAKEKLIADGNIQKHVLSDWDSEKGTNKSDVKHNDASKIENGAAKVEANADLKKKKLDKLAQVGHKLQDTQTSSAKKVNDKPAELKKKQ</sequence>
<evidence type="ECO:0000313" key="2">
    <source>
        <dbReference type="WBParaSite" id="RSKR_0000175100.1"/>
    </source>
</evidence>
<dbReference type="Proteomes" id="UP000095286">
    <property type="component" value="Unplaced"/>
</dbReference>
<protein>
    <submittedName>
        <fullName evidence="2">Uncharacterized protein</fullName>
    </submittedName>
</protein>